<proteinExistence type="inferred from homology"/>
<dbReference type="GO" id="GO:0016020">
    <property type="term" value="C:membrane"/>
    <property type="evidence" value="ECO:0007669"/>
    <property type="project" value="TreeGrafter"/>
</dbReference>
<evidence type="ECO:0000256" key="1">
    <source>
        <dbReference type="ARBA" id="ARBA00006484"/>
    </source>
</evidence>
<dbReference type="InterPro" id="IPR002347">
    <property type="entry name" value="SDR_fam"/>
</dbReference>
<dbReference type="SUPFAM" id="SSF51735">
    <property type="entry name" value="NAD(P)-binding Rossmann-fold domains"/>
    <property type="match status" value="1"/>
</dbReference>
<name>A0A1H4R1T0_9BACT</name>
<protein>
    <submittedName>
        <fullName evidence="5">Short-chain dehydrogenase</fullName>
    </submittedName>
</protein>
<dbReference type="PRINTS" id="PR00080">
    <property type="entry name" value="SDRFAMILY"/>
</dbReference>
<dbReference type="Proteomes" id="UP000182409">
    <property type="component" value="Unassembled WGS sequence"/>
</dbReference>
<dbReference type="PANTHER" id="PTHR44196:SF1">
    <property type="entry name" value="DEHYDROGENASE_REDUCTASE SDR FAMILY MEMBER 7B"/>
    <property type="match status" value="1"/>
</dbReference>
<dbReference type="EMBL" id="FNSD01000001">
    <property type="protein sequence ID" value="SEC25823.1"/>
    <property type="molecule type" value="Genomic_DNA"/>
</dbReference>
<dbReference type="OrthoDB" id="151996at2"/>
<gene>
    <name evidence="5" type="ORF">SAMN05443244_3029</name>
</gene>
<evidence type="ECO:0000259" key="4">
    <source>
        <dbReference type="SMART" id="SM00822"/>
    </source>
</evidence>
<dbReference type="PROSITE" id="PS00061">
    <property type="entry name" value="ADH_SHORT"/>
    <property type="match status" value="1"/>
</dbReference>
<dbReference type="PANTHER" id="PTHR44196">
    <property type="entry name" value="DEHYDROGENASE/REDUCTASE SDR FAMILY MEMBER 7B"/>
    <property type="match status" value="1"/>
</dbReference>
<dbReference type="Pfam" id="PF00106">
    <property type="entry name" value="adh_short"/>
    <property type="match status" value="1"/>
</dbReference>
<dbReference type="InterPro" id="IPR036291">
    <property type="entry name" value="NAD(P)-bd_dom_sf"/>
</dbReference>
<evidence type="ECO:0000256" key="3">
    <source>
        <dbReference type="RuleBase" id="RU000363"/>
    </source>
</evidence>
<dbReference type="PRINTS" id="PR00081">
    <property type="entry name" value="GDHRDH"/>
</dbReference>
<dbReference type="AlphaFoldDB" id="A0A1H4R1T0"/>
<evidence type="ECO:0000313" key="6">
    <source>
        <dbReference type="Proteomes" id="UP000182409"/>
    </source>
</evidence>
<organism evidence="5 6">
    <name type="scientific">Terriglobus roseus</name>
    <dbReference type="NCBI Taxonomy" id="392734"/>
    <lineage>
        <taxon>Bacteria</taxon>
        <taxon>Pseudomonadati</taxon>
        <taxon>Acidobacteriota</taxon>
        <taxon>Terriglobia</taxon>
        <taxon>Terriglobales</taxon>
        <taxon>Acidobacteriaceae</taxon>
        <taxon>Terriglobus</taxon>
    </lineage>
</organism>
<dbReference type="RefSeq" id="WP_074654772.1">
    <property type="nucleotide sequence ID" value="NZ_FNSD01000001.1"/>
</dbReference>
<dbReference type="InterPro" id="IPR057326">
    <property type="entry name" value="KR_dom"/>
</dbReference>
<keyword evidence="2" id="KW-0560">Oxidoreductase</keyword>
<evidence type="ECO:0000313" key="5">
    <source>
        <dbReference type="EMBL" id="SEC25823.1"/>
    </source>
</evidence>
<comment type="similarity">
    <text evidence="1 3">Belongs to the short-chain dehydrogenases/reductases (SDR) family.</text>
</comment>
<accession>A0A1H4R1T0</accession>
<dbReference type="GO" id="GO:0016491">
    <property type="term" value="F:oxidoreductase activity"/>
    <property type="evidence" value="ECO:0007669"/>
    <property type="project" value="UniProtKB-KW"/>
</dbReference>
<sequence>MIAKVLTLGTKATWWAAKRTARGYRTETSIALGLLGAAITANEAYKAKQRATAMCGKIVVVMGGSRGLGLEIARQFGLGGGHLVLVSRNEEELRNALGKLQAEGAIPNGAAAHIVVADVSRQEDCERAIASAMERFGRVDVLINCAAVMQVAPFEDMTTEAFHKAMDINFFGALYAIQAVVPHMLQRGSGNIVNIASVGGKIAVPHMLPYVASKFALVGFSEGLHAELRHKGIRVTTVCPGLMRTGAESGVKFAGNAEKEYAWFKFGAEAPLVSISARAAARKIFAATVAGKAEITITPQAWLGARAVGLAPNFSQQFAAAVNHLGLPAANGNRDTTTGAEIEAKQ</sequence>
<dbReference type="FunFam" id="3.40.50.720:FF:000084">
    <property type="entry name" value="Short-chain dehydrogenase reductase"/>
    <property type="match status" value="1"/>
</dbReference>
<evidence type="ECO:0000256" key="2">
    <source>
        <dbReference type="ARBA" id="ARBA00023002"/>
    </source>
</evidence>
<feature type="domain" description="Ketoreductase" evidence="4">
    <location>
        <begin position="57"/>
        <end position="246"/>
    </location>
</feature>
<dbReference type="Gene3D" id="3.40.50.720">
    <property type="entry name" value="NAD(P)-binding Rossmann-like Domain"/>
    <property type="match status" value="1"/>
</dbReference>
<dbReference type="InterPro" id="IPR020904">
    <property type="entry name" value="Sc_DH/Rdtase_CS"/>
</dbReference>
<dbReference type="SMART" id="SM00822">
    <property type="entry name" value="PKS_KR"/>
    <property type="match status" value="1"/>
</dbReference>
<reference evidence="5 6" key="1">
    <citation type="submission" date="2016-10" db="EMBL/GenBank/DDBJ databases">
        <authorList>
            <person name="de Groot N.N."/>
        </authorList>
    </citation>
    <scope>NUCLEOTIDE SEQUENCE [LARGE SCALE GENOMIC DNA]</scope>
    <source>
        <strain evidence="5 6">AB35.6</strain>
    </source>
</reference>